<evidence type="ECO:0000256" key="8">
    <source>
        <dbReference type="ARBA" id="ARBA00022777"/>
    </source>
</evidence>
<keyword evidence="4" id="KW-1003">Cell membrane</keyword>
<evidence type="ECO:0000256" key="6">
    <source>
        <dbReference type="ARBA" id="ARBA00022679"/>
    </source>
</evidence>
<evidence type="ECO:0000256" key="5">
    <source>
        <dbReference type="ARBA" id="ARBA00022553"/>
    </source>
</evidence>
<dbReference type="InterPro" id="IPR050736">
    <property type="entry name" value="Sensor_HK_Regulatory"/>
</dbReference>
<dbReference type="InterPro" id="IPR003594">
    <property type="entry name" value="HATPase_dom"/>
</dbReference>
<keyword evidence="12" id="KW-0812">Transmembrane</keyword>
<evidence type="ECO:0000313" key="15">
    <source>
        <dbReference type="EMBL" id="GIO68401.1"/>
    </source>
</evidence>
<dbReference type="Proteomes" id="UP000680638">
    <property type="component" value="Unassembled WGS sequence"/>
</dbReference>
<comment type="catalytic activity">
    <reaction evidence="1">
        <text>ATP + protein L-histidine = ADP + protein N-phospho-L-histidine.</text>
        <dbReference type="EC" id="2.7.13.3"/>
    </reaction>
</comment>
<dbReference type="SMART" id="SM00387">
    <property type="entry name" value="HATPase_c"/>
    <property type="match status" value="1"/>
</dbReference>
<protein>
    <recommendedName>
        <fullName evidence="3">histidine kinase</fullName>
        <ecNumber evidence="3">2.7.13.3</ecNumber>
    </recommendedName>
</protein>
<sequence length="482" mass="53738">MAMKRWNRIDVKLGAVMLGMFVAVLLLLGVVMGGLFTKFTTKQSHHEAEELAAHVVHMLQKQSYAANDLIGTMAEFSNVDIFLLRADGTFSKRDAELIRQRQYPDGIWDRPNLLASRQVETEFSADGKWLLLHGKPMTDENGRFIGGVYVISSLEAMKHSIRSIRTMIALTGAGAFLVTLGLVFMLSRKLSRPLLQIERAARRIARGELETRLPVTRKDEIGSLIGAINDLAGELQRYRDTRNEFFANISHELRTPITYLEGYADVLSKGLVHGEEEQRKTLDIIAQEARRLMVLIRELFDLAKMEEGRIDLCPEWVEVNGLLDKSALKVKLRAESKGIGIHVRHPRKEQYVWADGNRMEQILINLLDNAVSFTTKGEIVLSAASEGNRIRIEVSDTGPGIPAEELPYIFERFYRVEKSRSRQHGGSGLGLSIVKKLAELQGGTVEVRSTPGTGTSFILTFPAGDAAEGKGNGNGKRPGFDR</sequence>
<evidence type="ECO:0000256" key="12">
    <source>
        <dbReference type="SAM" id="Phobius"/>
    </source>
</evidence>
<dbReference type="InterPro" id="IPR036890">
    <property type="entry name" value="HATPase_C_sf"/>
</dbReference>
<dbReference type="SMART" id="SM00388">
    <property type="entry name" value="HisKA"/>
    <property type="match status" value="1"/>
</dbReference>
<dbReference type="EMBL" id="BORW01000017">
    <property type="protein sequence ID" value="GIO68401.1"/>
    <property type="molecule type" value="Genomic_DNA"/>
</dbReference>
<evidence type="ECO:0000259" key="14">
    <source>
        <dbReference type="PROSITE" id="PS50885"/>
    </source>
</evidence>
<dbReference type="Gene3D" id="1.10.287.130">
    <property type="match status" value="1"/>
</dbReference>
<evidence type="ECO:0000256" key="3">
    <source>
        <dbReference type="ARBA" id="ARBA00012438"/>
    </source>
</evidence>
<dbReference type="SUPFAM" id="SSF158472">
    <property type="entry name" value="HAMP domain-like"/>
    <property type="match status" value="1"/>
</dbReference>
<evidence type="ECO:0000256" key="10">
    <source>
        <dbReference type="ARBA" id="ARBA00023012"/>
    </source>
</evidence>
<dbReference type="PROSITE" id="PS50885">
    <property type="entry name" value="HAMP"/>
    <property type="match status" value="1"/>
</dbReference>
<name>A0ABQ4M0A1_9BACL</name>
<feature type="domain" description="HAMP" evidence="14">
    <location>
        <begin position="188"/>
        <end position="240"/>
    </location>
</feature>
<dbReference type="InterPro" id="IPR036097">
    <property type="entry name" value="HisK_dim/P_sf"/>
</dbReference>
<dbReference type="RefSeq" id="WP_246536997.1">
    <property type="nucleotide sequence ID" value="NZ_BORW01000017.1"/>
</dbReference>
<evidence type="ECO:0000256" key="11">
    <source>
        <dbReference type="ARBA" id="ARBA00023136"/>
    </source>
</evidence>
<organism evidence="15 16">
    <name type="scientific">Paenibacillus cookii</name>
    <dbReference type="NCBI Taxonomy" id="157839"/>
    <lineage>
        <taxon>Bacteria</taxon>
        <taxon>Bacillati</taxon>
        <taxon>Bacillota</taxon>
        <taxon>Bacilli</taxon>
        <taxon>Bacillales</taxon>
        <taxon>Paenibacillaceae</taxon>
        <taxon>Paenibacillus</taxon>
    </lineage>
</organism>
<dbReference type="InterPro" id="IPR003661">
    <property type="entry name" value="HisK_dim/P_dom"/>
</dbReference>
<accession>A0ABQ4M0A1</accession>
<dbReference type="SUPFAM" id="SSF55874">
    <property type="entry name" value="ATPase domain of HSP90 chaperone/DNA topoisomerase II/histidine kinase"/>
    <property type="match status" value="1"/>
</dbReference>
<evidence type="ECO:0000256" key="9">
    <source>
        <dbReference type="ARBA" id="ARBA00022840"/>
    </source>
</evidence>
<dbReference type="PANTHER" id="PTHR43711:SF1">
    <property type="entry name" value="HISTIDINE KINASE 1"/>
    <property type="match status" value="1"/>
</dbReference>
<evidence type="ECO:0000259" key="13">
    <source>
        <dbReference type="PROSITE" id="PS50109"/>
    </source>
</evidence>
<keyword evidence="5" id="KW-0597">Phosphoprotein</keyword>
<dbReference type="InterPro" id="IPR005467">
    <property type="entry name" value="His_kinase_dom"/>
</dbReference>
<dbReference type="CDD" id="cd06225">
    <property type="entry name" value="HAMP"/>
    <property type="match status" value="1"/>
</dbReference>
<feature type="transmembrane region" description="Helical" evidence="12">
    <location>
        <begin position="13"/>
        <end position="36"/>
    </location>
</feature>
<evidence type="ECO:0000256" key="4">
    <source>
        <dbReference type="ARBA" id="ARBA00022475"/>
    </source>
</evidence>
<keyword evidence="11 12" id="KW-0472">Membrane</keyword>
<keyword evidence="9" id="KW-0067">ATP-binding</keyword>
<dbReference type="Pfam" id="PF00672">
    <property type="entry name" value="HAMP"/>
    <property type="match status" value="1"/>
</dbReference>
<dbReference type="SMART" id="SM00304">
    <property type="entry name" value="HAMP"/>
    <property type="match status" value="1"/>
</dbReference>
<dbReference type="Gene3D" id="3.30.565.10">
    <property type="entry name" value="Histidine kinase-like ATPase, C-terminal domain"/>
    <property type="match status" value="1"/>
</dbReference>
<dbReference type="InterPro" id="IPR004358">
    <property type="entry name" value="Sig_transdc_His_kin-like_C"/>
</dbReference>
<keyword evidence="12" id="KW-1133">Transmembrane helix</keyword>
<dbReference type="Pfam" id="PF00512">
    <property type="entry name" value="HisKA"/>
    <property type="match status" value="1"/>
</dbReference>
<dbReference type="CDD" id="cd16922">
    <property type="entry name" value="HATPase_EvgS-ArcB-TorS-like"/>
    <property type="match status" value="1"/>
</dbReference>
<keyword evidence="16" id="KW-1185">Reference proteome</keyword>
<comment type="subcellular location">
    <subcellularLocation>
        <location evidence="2">Cell membrane</location>
        <topology evidence="2">Multi-pass membrane protein</topology>
    </subcellularLocation>
</comment>
<evidence type="ECO:0000256" key="7">
    <source>
        <dbReference type="ARBA" id="ARBA00022741"/>
    </source>
</evidence>
<feature type="transmembrane region" description="Helical" evidence="12">
    <location>
        <begin position="167"/>
        <end position="186"/>
    </location>
</feature>
<keyword evidence="8" id="KW-0418">Kinase</keyword>
<reference evidence="15 16" key="1">
    <citation type="submission" date="2021-03" db="EMBL/GenBank/DDBJ databases">
        <title>Antimicrobial resistance genes in bacteria isolated from Japanese honey, and their potential for conferring macrolide and lincosamide resistance in the American foulbrood pathogen Paenibacillus larvae.</title>
        <authorList>
            <person name="Okamoto M."/>
            <person name="Kumagai M."/>
            <person name="Kanamori H."/>
            <person name="Takamatsu D."/>
        </authorList>
    </citation>
    <scope>NUCLEOTIDE SEQUENCE [LARGE SCALE GENOMIC DNA]</scope>
    <source>
        <strain evidence="15 16">J21TS3</strain>
    </source>
</reference>
<dbReference type="PANTHER" id="PTHR43711">
    <property type="entry name" value="TWO-COMPONENT HISTIDINE KINASE"/>
    <property type="match status" value="1"/>
</dbReference>
<dbReference type="PROSITE" id="PS50109">
    <property type="entry name" value="HIS_KIN"/>
    <property type="match status" value="1"/>
</dbReference>
<evidence type="ECO:0000313" key="16">
    <source>
        <dbReference type="Proteomes" id="UP000680638"/>
    </source>
</evidence>
<keyword evidence="6" id="KW-0808">Transferase</keyword>
<keyword evidence="7" id="KW-0547">Nucleotide-binding</keyword>
<dbReference type="SUPFAM" id="SSF47384">
    <property type="entry name" value="Homodimeric domain of signal transducing histidine kinase"/>
    <property type="match status" value="1"/>
</dbReference>
<feature type="domain" description="Histidine kinase" evidence="13">
    <location>
        <begin position="248"/>
        <end position="465"/>
    </location>
</feature>
<proteinExistence type="predicted"/>
<comment type="caution">
    <text evidence="15">The sequence shown here is derived from an EMBL/GenBank/DDBJ whole genome shotgun (WGS) entry which is preliminary data.</text>
</comment>
<evidence type="ECO:0000256" key="2">
    <source>
        <dbReference type="ARBA" id="ARBA00004651"/>
    </source>
</evidence>
<keyword evidence="10" id="KW-0902">Two-component regulatory system</keyword>
<dbReference type="Pfam" id="PF02518">
    <property type="entry name" value="HATPase_c"/>
    <property type="match status" value="1"/>
</dbReference>
<evidence type="ECO:0000256" key="1">
    <source>
        <dbReference type="ARBA" id="ARBA00000085"/>
    </source>
</evidence>
<dbReference type="CDD" id="cd00082">
    <property type="entry name" value="HisKA"/>
    <property type="match status" value="1"/>
</dbReference>
<dbReference type="EC" id="2.7.13.3" evidence="3"/>
<dbReference type="InterPro" id="IPR003660">
    <property type="entry name" value="HAMP_dom"/>
</dbReference>
<dbReference type="PRINTS" id="PR00344">
    <property type="entry name" value="BCTRLSENSOR"/>
</dbReference>
<dbReference type="Gene3D" id="6.10.340.10">
    <property type="match status" value="1"/>
</dbReference>
<gene>
    <name evidence="15" type="ORF">J21TS3_32220</name>
</gene>